<evidence type="ECO:0000313" key="4">
    <source>
        <dbReference type="RefSeq" id="XP_046592918.1"/>
    </source>
</evidence>
<gene>
    <name evidence="4" type="primary">LOC124293929</name>
</gene>
<keyword evidence="1" id="KW-0175">Coiled coil</keyword>
<feature type="coiled-coil region" evidence="1">
    <location>
        <begin position="130"/>
        <end position="182"/>
    </location>
</feature>
<name>A0ABM3FY25_NEOLC</name>
<dbReference type="RefSeq" id="XP_046592918.1">
    <property type="nucleotide sequence ID" value="XM_046736962.1"/>
</dbReference>
<dbReference type="Proteomes" id="UP000829291">
    <property type="component" value="Chromosome 4"/>
</dbReference>
<keyword evidence="3" id="KW-1185">Reference proteome</keyword>
<proteinExistence type="predicted"/>
<evidence type="ECO:0000256" key="1">
    <source>
        <dbReference type="SAM" id="Coils"/>
    </source>
</evidence>
<sequence>MSDNHLPVTKSVRSVKPKVSVKLAELLDRLDLSSSILLEEDAWAIERSSSASSGIGSVKNADWGCGYPNTSSTGNTMDRKTLLEELAAVRAKVETCMVRNNFFHTQLIEHFKRKQMMRVYGESNEEDPLRNKYLKKLSKYEQLREELESGEEDFRVEITQLRKDLRKKTDEADTAIEELLSKQRAAAAQAYTNGKPLSTKEVQAMITRELAKMKDISKIRVRYARLRDSLVEKEVIFDALKILTPNLDRKDYERLEAENFYYRHELRLKEEEGERLARRQERISRQLQAIQHKRKNLLRLIKLQRDTIQKLKQRIVQICRQKQMKRKKEREVQQYFDKFEFFLGLRLYPEVHAKMEYFQNRHKEWLERVARLMAEIKNRNQSLKDVEPRKNIRRQKQTSDEEGTTDDDTPSPRKSRRPPLGGGFLQSLYNTGR</sequence>
<organism evidence="3 4">
    <name type="scientific">Neodiprion lecontei</name>
    <name type="common">Redheaded pine sawfly</name>
    <dbReference type="NCBI Taxonomy" id="441921"/>
    <lineage>
        <taxon>Eukaryota</taxon>
        <taxon>Metazoa</taxon>
        <taxon>Ecdysozoa</taxon>
        <taxon>Arthropoda</taxon>
        <taxon>Hexapoda</taxon>
        <taxon>Insecta</taxon>
        <taxon>Pterygota</taxon>
        <taxon>Neoptera</taxon>
        <taxon>Endopterygota</taxon>
        <taxon>Hymenoptera</taxon>
        <taxon>Tenthredinoidea</taxon>
        <taxon>Diprionidae</taxon>
        <taxon>Diprioninae</taxon>
        <taxon>Neodiprion</taxon>
    </lineage>
</organism>
<evidence type="ECO:0000313" key="3">
    <source>
        <dbReference type="Proteomes" id="UP000829291"/>
    </source>
</evidence>
<feature type="region of interest" description="Disordered" evidence="2">
    <location>
        <begin position="382"/>
        <end position="433"/>
    </location>
</feature>
<dbReference type="GeneID" id="124293929"/>
<protein>
    <submittedName>
        <fullName evidence="4">Uncharacterized protein LOC124293929 isoform X1</fullName>
    </submittedName>
</protein>
<feature type="compositionally biased region" description="Acidic residues" evidence="2">
    <location>
        <begin position="400"/>
        <end position="409"/>
    </location>
</feature>
<evidence type="ECO:0000256" key="2">
    <source>
        <dbReference type="SAM" id="MobiDB-lite"/>
    </source>
</evidence>
<accession>A0ABM3FY25</accession>
<reference evidence="4" key="1">
    <citation type="submission" date="2025-08" db="UniProtKB">
        <authorList>
            <consortium name="RefSeq"/>
        </authorList>
    </citation>
    <scope>IDENTIFICATION</scope>
    <source>
        <tissue evidence="4">Thorax and Abdomen</tissue>
    </source>
</reference>